<gene>
    <name evidence="1" type="ORF">LTSEADE_0611</name>
</gene>
<organism evidence="1 2">
    <name type="scientific">Salmonella enterica subsp. enterica serovar Adelaide str. A4-669</name>
    <dbReference type="NCBI Taxonomy" id="913063"/>
    <lineage>
        <taxon>Bacteria</taxon>
        <taxon>Pseudomonadati</taxon>
        <taxon>Pseudomonadota</taxon>
        <taxon>Gammaproteobacteria</taxon>
        <taxon>Enterobacterales</taxon>
        <taxon>Enterobacteriaceae</taxon>
        <taxon>Salmonella</taxon>
    </lineage>
</organism>
<evidence type="ECO:0000313" key="2">
    <source>
        <dbReference type="Proteomes" id="UP000004906"/>
    </source>
</evidence>
<protein>
    <submittedName>
        <fullName evidence="1">Uncharacterized protein</fullName>
    </submittedName>
</protein>
<dbReference type="EMBL" id="AFCI01000225">
    <property type="protein sequence ID" value="EHC40913.1"/>
    <property type="molecule type" value="Genomic_DNA"/>
</dbReference>
<dbReference type="Proteomes" id="UP000004906">
    <property type="component" value="Unassembled WGS sequence"/>
</dbReference>
<reference evidence="1 2" key="1">
    <citation type="journal article" date="2011" name="BMC Genomics">
        <title>Genome sequencing reveals diversification of virulence factor content and possible host adaptation in distinct subpopulations of Salmonella enterica.</title>
        <authorList>
            <person name="den Bakker H.C."/>
            <person name="Moreno Switt A.I."/>
            <person name="Govoni G."/>
            <person name="Cummings C.A."/>
            <person name="Ranieri M.L."/>
            <person name="Degoricija L."/>
            <person name="Hoelzer K."/>
            <person name="Rodriguez-Rivera L.D."/>
            <person name="Brown S."/>
            <person name="Bolchacova E."/>
            <person name="Furtado M.R."/>
            <person name="Wiedmann M."/>
        </authorList>
    </citation>
    <scope>NUCLEOTIDE SEQUENCE [LARGE SCALE GENOMIC DNA]</scope>
    <source>
        <strain evidence="1 2">A4-669</strain>
    </source>
</reference>
<proteinExistence type="predicted"/>
<comment type="caution">
    <text evidence="1">The sequence shown here is derived from an EMBL/GenBank/DDBJ whole genome shotgun (WGS) entry which is preliminary data.</text>
</comment>
<evidence type="ECO:0000313" key="1">
    <source>
        <dbReference type="EMBL" id="EHC40913.1"/>
    </source>
</evidence>
<dbReference type="AlphaFoldDB" id="A0A6C8GSG5"/>
<accession>A0A6C8GSG5</accession>
<name>A0A6C8GSG5_SALET</name>
<sequence length="99" mass="11276">MIARQRRPSWYYLPSCLLRHLFTQHGATGVMKSYQRRKVNSSVQKINTTVVVESHPISVVGQYGKQLSLNFFTTSVKISCFTPHVFPVSKFFQSLANPA</sequence>